<evidence type="ECO:0000313" key="3">
    <source>
        <dbReference type="Proteomes" id="UP001046870"/>
    </source>
</evidence>
<dbReference type="Proteomes" id="UP001046870">
    <property type="component" value="Chromosome 10"/>
</dbReference>
<sequence>MHRGAGGGTCAILCGKHDPLSMKSHFNCEQHRKSFCCQLNLSVGFGIRRDREREGERGRARKRKRREERKQTALRAQRGQEERRRCTRKKRNEDRAE</sequence>
<organism evidence="2 3">
    <name type="scientific">Megalops atlanticus</name>
    <name type="common">Tarpon</name>
    <name type="synonym">Clupea gigantea</name>
    <dbReference type="NCBI Taxonomy" id="7932"/>
    <lineage>
        <taxon>Eukaryota</taxon>
        <taxon>Metazoa</taxon>
        <taxon>Chordata</taxon>
        <taxon>Craniata</taxon>
        <taxon>Vertebrata</taxon>
        <taxon>Euteleostomi</taxon>
        <taxon>Actinopterygii</taxon>
        <taxon>Neopterygii</taxon>
        <taxon>Teleostei</taxon>
        <taxon>Elopiformes</taxon>
        <taxon>Megalopidae</taxon>
        <taxon>Megalops</taxon>
    </lineage>
</organism>
<evidence type="ECO:0000256" key="1">
    <source>
        <dbReference type="SAM" id="MobiDB-lite"/>
    </source>
</evidence>
<comment type="caution">
    <text evidence="2">The sequence shown here is derived from an EMBL/GenBank/DDBJ whole genome shotgun (WGS) entry which is preliminary data.</text>
</comment>
<dbReference type="EMBL" id="JAFDVH010000010">
    <property type="protein sequence ID" value="KAG7469287.1"/>
    <property type="molecule type" value="Genomic_DNA"/>
</dbReference>
<keyword evidence="3" id="KW-1185">Reference proteome</keyword>
<gene>
    <name evidence="2" type="ORF">MATL_G00127250</name>
</gene>
<dbReference type="AlphaFoldDB" id="A0A9D3PZI9"/>
<reference evidence="2" key="1">
    <citation type="submission" date="2021-01" db="EMBL/GenBank/DDBJ databases">
        <authorList>
            <person name="Zahm M."/>
            <person name="Roques C."/>
            <person name="Cabau C."/>
            <person name="Klopp C."/>
            <person name="Donnadieu C."/>
            <person name="Jouanno E."/>
            <person name="Lampietro C."/>
            <person name="Louis A."/>
            <person name="Herpin A."/>
            <person name="Echchiki A."/>
            <person name="Berthelot C."/>
            <person name="Parey E."/>
            <person name="Roest-Crollius H."/>
            <person name="Braasch I."/>
            <person name="Postlethwait J."/>
            <person name="Bobe J."/>
            <person name="Montfort J."/>
            <person name="Bouchez O."/>
            <person name="Begum T."/>
            <person name="Mejri S."/>
            <person name="Adams A."/>
            <person name="Chen W.-J."/>
            <person name="Guiguen Y."/>
        </authorList>
    </citation>
    <scope>NUCLEOTIDE SEQUENCE</scope>
    <source>
        <strain evidence="2">YG-15Mar2019-1</strain>
        <tissue evidence="2">Brain</tissue>
    </source>
</reference>
<name>A0A9D3PZI9_MEGAT</name>
<proteinExistence type="predicted"/>
<feature type="region of interest" description="Disordered" evidence="1">
    <location>
        <begin position="48"/>
        <end position="97"/>
    </location>
</feature>
<evidence type="ECO:0000313" key="2">
    <source>
        <dbReference type="EMBL" id="KAG7469287.1"/>
    </source>
</evidence>
<protein>
    <submittedName>
        <fullName evidence="2">Uncharacterized protein</fullName>
    </submittedName>
</protein>
<accession>A0A9D3PZI9</accession>
<feature type="compositionally biased region" description="Basic and acidic residues" evidence="1">
    <location>
        <begin position="48"/>
        <end position="58"/>
    </location>
</feature>